<dbReference type="PANTHER" id="PTHR31342">
    <property type="entry name" value="PROTEIN CHUP1, CHLOROPLASTIC"/>
    <property type="match status" value="1"/>
</dbReference>
<evidence type="ECO:0000313" key="3">
    <source>
        <dbReference type="EMBL" id="KAI7757313.1"/>
    </source>
</evidence>
<evidence type="ECO:0000256" key="1">
    <source>
        <dbReference type="ARBA" id="ARBA00023054"/>
    </source>
</evidence>
<accession>A0AAD5DA24</accession>
<dbReference type="Proteomes" id="UP001206925">
    <property type="component" value="Unassembled WGS sequence"/>
</dbReference>
<dbReference type="EMBL" id="JAMZMK010000138">
    <property type="protein sequence ID" value="KAI7757313.1"/>
    <property type="molecule type" value="Genomic_DNA"/>
</dbReference>
<dbReference type="AlphaFoldDB" id="A0AAD5DA24"/>
<dbReference type="GO" id="GO:0055028">
    <property type="term" value="C:cortical microtubule"/>
    <property type="evidence" value="ECO:0007669"/>
    <property type="project" value="TreeGrafter"/>
</dbReference>
<feature type="non-terminal residue" evidence="3">
    <location>
        <position position="383"/>
    </location>
</feature>
<name>A0AAD5DA24_AMBAR</name>
<evidence type="ECO:0000313" key="4">
    <source>
        <dbReference type="Proteomes" id="UP001206925"/>
    </source>
</evidence>
<feature type="non-terminal residue" evidence="3">
    <location>
        <position position="1"/>
    </location>
</feature>
<dbReference type="GO" id="GO:0072699">
    <property type="term" value="P:protein localization to cortical microtubule cytoskeleton"/>
    <property type="evidence" value="ECO:0007669"/>
    <property type="project" value="TreeGrafter"/>
</dbReference>
<gene>
    <name evidence="3" type="ORF">M8C21_031441</name>
</gene>
<proteinExistence type="predicted"/>
<comment type="caution">
    <text evidence="3">The sequence shown here is derived from an EMBL/GenBank/DDBJ whole genome shotgun (WGS) entry which is preliminary data.</text>
</comment>
<protein>
    <recommendedName>
        <fullName evidence="5">Protein CHUP1, chloroplastic</fullName>
    </recommendedName>
</protein>
<feature type="coiled-coil region" evidence="2">
    <location>
        <begin position="106"/>
        <end position="184"/>
    </location>
</feature>
<keyword evidence="1 2" id="KW-0175">Coiled coil</keyword>
<reference evidence="3" key="1">
    <citation type="submission" date="2022-06" db="EMBL/GenBank/DDBJ databases">
        <title>Uncovering the hologenomic basis of an extraordinary plant invasion.</title>
        <authorList>
            <person name="Bieker V.C."/>
            <person name="Martin M.D."/>
            <person name="Gilbert T."/>
            <person name="Hodgins K."/>
            <person name="Battlay P."/>
            <person name="Petersen B."/>
            <person name="Wilson J."/>
        </authorList>
    </citation>
    <scope>NUCLEOTIDE SEQUENCE</scope>
    <source>
        <strain evidence="3">AA19_3_7</strain>
        <tissue evidence="3">Leaf</tissue>
    </source>
</reference>
<evidence type="ECO:0000256" key="2">
    <source>
        <dbReference type="SAM" id="Coils"/>
    </source>
</evidence>
<keyword evidence="4" id="KW-1185">Reference proteome</keyword>
<dbReference type="InterPro" id="IPR040265">
    <property type="entry name" value="CHUP1/IPGA1-like"/>
</dbReference>
<sequence length="383" mass="44159">TKDRRLLDPQVIIENVQIATSKQIRDATIFVLIRWQPINMRLEAQKTDYKKVVMDLEAARTKIKMLKRTLKSEAEQKNKRILDFHQRVQKMQEDENKHVCMIDPKFESELQKLKGLEAEIAELRKSNDDLQLERIELAHRLDCVQILATAVLEDAESEKVKEENQNLKKQNEDLTQQIEILQADRCADVEELVYLRWINACLRYELRNYQPGPGKTTARDLNKNLSPKSEEKAKQLILDYANKEDGAEKGLISLQEIDSDQWSNSEASIITSSEFDDSFVEDTLPHKNNKFFGKLMHILRGKDTDKDKDKDKSSCWSPKNQRFRTPSVGCKKIDYSEKDGGGLGLRSCSVSTGGKSELVKYAEALKDSRTMSNFKSYRRTPSL</sequence>
<feature type="coiled-coil region" evidence="2">
    <location>
        <begin position="39"/>
        <end position="76"/>
    </location>
</feature>
<organism evidence="3 4">
    <name type="scientific">Ambrosia artemisiifolia</name>
    <name type="common">Common ragweed</name>
    <dbReference type="NCBI Taxonomy" id="4212"/>
    <lineage>
        <taxon>Eukaryota</taxon>
        <taxon>Viridiplantae</taxon>
        <taxon>Streptophyta</taxon>
        <taxon>Embryophyta</taxon>
        <taxon>Tracheophyta</taxon>
        <taxon>Spermatophyta</taxon>
        <taxon>Magnoliopsida</taxon>
        <taxon>eudicotyledons</taxon>
        <taxon>Gunneridae</taxon>
        <taxon>Pentapetalae</taxon>
        <taxon>asterids</taxon>
        <taxon>campanulids</taxon>
        <taxon>Asterales</taxon>
        <taxon>Asteraceae</taxon>
        <taxon>Asteroideae</taxon>
        <taxon>Heliantheae alliance</taxon>
        <taxon>Heliantheae</taxon>
        <taxon>Ambrosia</taxon>
    </lineage>
</organism>
<evidence type="ECO:0008006" key="5">
    <source>
        <dbReference type="Google" id="ProtNLM"/>
    </source>
</evidence>
<dbReference type="PANTHER" id="PTHR31342:SF4">
    <property type="entry name" value="ACTIN BINDING PROTEIN FAMILY"/>
    <property type="match status" value="1"/>
</dbReference>